<reference evidence="3" key="1">
    <citation type="submission" date="2020-05" db="EMBL/GenBank/DDBJ databases">
        <authorList>
            <person name="Chiriac C."/>
            <person name="Salcher M."/>
            <person name="Ghai R."/>
            <person name="Kavagutti S V."/>
        </authorList>
    </citation>
    <scope>NUCLEOTIDE SEQUENCE</scope>
</reference>
<dbReference type="InterPro" id="IPR022062">
    <property type="entry name" value="DUF3618"/>
</dbReference>
<accession>A0A6J6CKQ1</accession>
<dbReference type="EMBL" id="CAEZTD010000005">
    <property type="protein sequence ID" value="CAB4551991.1"/>
    <property type="molecule type" value="Genomic_DNA"/>
</dbReference>
<protein>
    <submittedName>
        <fullName evidence="3">Unannotated protein</fullName>
    </submittedName>
</protein>
<keyword evidence="2" id="KW-1133">Transmembrane helix</keyword>
<organism evidence="3">
    <name type="scientific">freshwater metagenome</name>
    <dbReference type="NCBI Taxonomy" id="449393"/>
    <lineage>
        <taxon>unclassified sequences</taxon>
        <taxon>metagenomes</taxon>
        <taxon>ecological metagenomes</taxon>
    </lineage>
</organism>
<feature type="compositionally biased region" description="Low complexity" evidence="1">
    <location>
        <begin position="1"/>
        <end position="12"/>
    </location>
</feature>
<dbReference type="AlphaFoldDB" id="A0A6J6CKQ1"/>
<keyword evidence="2" id="KW-0812">Transmembrane</keyword>
<dbReference type="Pfam" id="PF12277">
    <property type="entry name" value="DUF3618"/>
    <property type="match status" value="1"/>
</dbReference>
<evidence type="ECO:0000256" key="2">
    <source>
        <dbReference type="SAM" id="Phobius"/>
    </source>
</evidence>
<evidence type="ECO:0000313" key="3">
    <source>
        <dbReference type="EMBL" id="CAB4551991.1"/>
    </source>
</evidence>
<name>A0A6J6CKQ1_9ZZZZ</name>
<proteinExistence type="predicted"/>
<sequence>MTSSLSSNSSASPIKAGRPKAPTVAKPVDALTARELDAHVEAVRARLAGTLDALEEKANVPKQFKKRADKRAEQLRELRREKPAVFAAVVVGGLALSVGIIALVVKSATKR</sequence>
<feature type="transmembrane region" description="Helical" evidence="2">
    <location>
        <begin position="84"/>
        <end position="105"/>
    </location>
</feature>
<gene>
    <name evidence="3" type="ORF">UFOPK1591_00102</name>
</gene>
<keyword evidence="2" id="KW-0472">Membrane</keyword>
<evidence type="ECO:0000256" key="1">
    <source>
        <dbReference type="SAM" id="MobiDB-lite"/>
    </source>
</evidence>
<feature type="region of interest" description="Disordered" evidence="1">
    <location>
        <begin position="1"/>
        <end position="24"/>
    </location>
</feature>